<sequence>MQQEYTHILLDLDGTVTDSMEGITKSIRYALKHFGIEVNDLNELRKFVGPPLKESLMEFCHFSADQAEEGIRKYRERFADTGIYENAVYPGMERLLQELNEAEKQVMLATGKPAYYAEKILDHFHLSHYFKFVGGSGLDGSLSHKEEVIRHVLENNDIRDLSKVVMVGDRKHDIIGARNAGIDCIGVLYGYGDQEELAQAGAKQIVASVEELKQALLPPNPRYNQ</sequence>
<dbReference type="SFLD" id="SFLDS00003">
    <property type="entry name" value="Haloacid_Dehalogenase"/>
    <property type="match status" value="1"/>
</dbReference>
<dbReference type="PANTHER" id="PTHR43434">
    <property type="entry name" value="PHOSPHOGLYCOLATE PHOSPHATASE"/>
    <property type="match status" value="1"/>
</dbReference>
<dbReference type="NCBIfam" id="TIGR01549">
    <property type="entry name" value="HAD-SF-IA-v1"/>
    <property type="match status" value="1"/>
</dbReference>
<dbReference type="InterPro" id="IPR023214">
    <property type="entry name" value="HAD_sf"/>
</dbReference>
<dbReference type="InterPro" id="IPR050155">
    <property type="entry name" value="HAD-like_hydrolase_sf"/>
</dbReference>
<dbReference type="Gene3D" id="3.40.50.1000">
    <property type="entry name" value="HAD superfamily/HAD-like"/>
    <property type="match status" value="1"/>
</dbReference>
<dbReference type="GO" id="GO:0005829">
    <property type="term" value="C:cytosol"/>
    <property type="evidence" value="ECO:0007669"/>
    <property type="project" value="TreeGrafter"/>
</dbReference>
<dbReference type="InterPro" id="IPR041492">
    <property type="entry name" value="HAD_2"/>
</dbReference>
<dbReference type="Gene3D" id="1.10.150.240">
    <property type="entry name" value="Putative phosphatase, domain 2"/>
    <property type="match status" value="1"/>
</dbReference>
<dbReference type="SUPFAM" id="SSF56784">
    <property type="entry name" value="HAD-like"/>
    <property type="match status" value="1"/>
</dbReference>
<dbReference type="PANTHER" id="PTHR43434:SF20">
    <property type="entry name" value="5'-NUCLEOTIDASE"/>
    <property type="match status" value="1"/>
</dbReference>
<dbReference type="GO" id="GO:0004713">
    <property type="term" value="F:protein tyrosine kinase activity"/>
    <property type="evidence" value="ECO:0007669"/>
    <property type="project" value="TreeGrafter"/>
</dbReference>
<dbReference type="SFLD" id="SFLDG01129">
    <property type="entry name" value="C1.5:_HAD__Beta-PGM__Phosphata"/>
    <property type="match status" value="1"/>
</dbReference>
<gene>
    <name evidence="1" type="ORF">DWW18_16250</name>
</gene>
<comment type="caution">
    <text evidence="1">The sequence shown here is derived from an EMBL/GenBank/DDBJ whole genome shotgun (WGS) entry which is preliminary data.</text>
</comment>
<dbReference type="CDD" id="cd04302">
    <property type="entry name" value="HAD_5NT"/>
    <property type="match status" value="1"/>
</dbReference>
<evidence type="ECO:0000313" key="1">
    <source>
        <dbReference type="EMBL" id="RGV31838.1"/>
    </source>
</evidence>
<dbReference type="InterPro" id="IPR006439">
    <property type="entry name" value="HAD-SF_hydro_IA"/>
</dbReference>
<dbReference type="InterPro" id="IPR036412">
    <property type="entry name" value="HAD-like_sf"/>
</dbReference>
<dbReference type="GO" id="GO:0016787">
    <property type="term" value="F:hydrolase activity"/>
    <property type="evidence" value="ECO:0007669"/>
    <property type="project" value="UniProtKB-KW"/>
</dbReference>
<proteinExistence type="predicted"/>
<dbReference type="STRING" id="1121130.GCA_000519105_01968"/>
<dbReference type="RefSeq" id="WP_118261205.1">
    <property type="nucleotide sequence ID" value="NZ_CALBWO010000033.1"/>
</dbReference>
<reference evidence="1 2" key="1">
    <citation type="submission" date="2018-08" db="EMBL/GenBank/DDBJ databases">
        <title>A genome reference for cultivated species of the human gut microbiota.</title>
        <authorList>
            <person name="Zou Y."/>
            <person name="Xue W."/>
            <person name="Luo G."/>
        </authorList>
    </citation>
    <scope>NUCLEOTIDE SEQUENCE [LARGE SCALE GENOMIC DNA]</scope>
    <source>
        <strain evidence="1 2">AF14-49</strain>
    </source>
</reference>
<evidence type="ECO:0000313" key="2">
    <source>
        <dbReference type="Proteomes" id="UP000283589"/>
    </source>
</evidence>
<dbReference type="FunFam" id="3.40.50.1000:FF:000022">
    <property type="entry name" value="Phosphoglycolate phosphatase"/>
    <property type="match status" value="1"/>
</dbReference>
<dbReference type="EMBL" id="QRZA01000027">
    <property type="protein sequence ID" value="RGV31838.1"/>
    <property type="molecule type" value="Genomic_DNA"/>
</dbReference>
<name>A0A412WWK9_9BACT</name>
<dbReference type="AlphaFoldDB" id="A0A412WWK9"/>
<dbReference type="Pfam" id="PF13419">
    <property type="entry name" value="HAD_2"/>
    <property type="match status" value="1"/>
</dbReference>
<dbReference type="Proteomes" id="UP000283589">
    <property type="component" value="Unassembled WGS sequence"/>
</dbReference>
<organism evidence="1 2">
    <name type="scientific">Butyricimonas virosa</name>
    <dbReference type="NCBI Taxonomy" id="544645"/>
    <lineage>
        <taxon>Bacteria</taxon>
        <taxon>Pseudomonadati</taxon>
        <taxon>Bacteroidota</taxon>
        <taxon>Bacteroidia</taxon>
        <taxon>Bacteroidales</taxon>
        <taxon>Odoribacteraceae</taxon>
        <taxon>Butyricimonas</taxon>
    </lineage>
</organism>
<accession>A0A412WWK9</accession>
<protein>
    <submittedName>
        <fullName evidence="1">HAD family hydrolase</fullName>
    </submittedName>
</protein>
<dbReference type="SFLD" id="SFLDG01135">
    <property type="entry name" value="C1.5.6:_HAD__Beta-PGM__Phospha"/>
    <property type="match status" value="1"/>
</dbReference>
<dbReference type="InterPro" id="IPR023198">
    <property type="entry name" value="PGP-like_dom2"/>
</dbReference>
<keyword evidence="1" id="KW-0378">Hydrolase</keyword>